<gene>
    <name evidence="3" type="ORF">METZ01_LOCUS100904</name>
</gene>
<feature type="non-terminal residue" evidence="3">
    <location>
        <position position="95"/>
    </location>
</feature>
<keyword evidence="2" id="KW-0472">Membrane</keyword>
<feature type="transmembrane region" description="Helical" evidence="2">
    <location>
        <begin position="31"/>
        <end position="59"/>
    </location>
</feature>
<sequence length="95" mass="10507">MTSRKEDSPTDSDQTPNTSMNPGQNRFKFFYGWWICIGGAFVMAMSSGINFHGFGNFIIPLSKEFGWSRTTVSAVFSLARLEAGFIGPVEGWAVD</sequence>
<reference evidence="3" key="1">
    <citation type="submission" date="2018-05" db="EMBL/GenBank/DDBJ databases">
        <authorList>
            <person name="Lanie J.A."/>
            <person name="Ng W.-L."/>
            <person name="Kazmierczak K.M."/>
            <person name="Andrzejewski T.M."/>
            <person name="Davidsen T.M."/>
            <person name="Wayne K.J."/>
            <person name="Tettelin H."/>
            <person name="Glass J.I."/>
            <person name="Rusch D."/>
            <person name="Podicherti R."/>
            <person name="Tsui H.-C.T."/>
            <person name="Winkler M.E."/>
        </authorList>
    </citation>
    <scope>NUCLEOTIDE SEQUENCE</scope>
</reference>
<organism evidence="3">
    <name type="scientific">marine metagenome</name>
    <dbReference type="NCBI Taxonomy" id="408172"/>
    <lineage>
        <taxon>unclassified sequences</taxon>
        <taxon>metagenomes</taxon>
        <taxon>ecological metagenomes</taxon>
    </lineage>
</organism>
<feature type="compositionally biased region" description="Polar residues" evidence="1">
    <location>
        <begin position="11"/>
        <end position="24"/>
    </location>
</feature>
<dbReference type="InterPro" id="IPR036259">
    <property type="entry name" value="MFS_trans_sf"/>
</dbReference>
<keyword evidence="2" id="KW-0812">Transmembrane</keyword>
<evidence type="ECO:0000256" key="2">
    <source>
        <dbReference type="SAM" id="Phobius"/>
    </source>
</evidence>
<evidence type="ECO:0008006" key="4">
    <source>
        <dbReference type="Google" id="ProtNLM"/>
    </source>
</evidence>
<evidence type="ECO:0000256" key="1">
    <source>
        <dbReference type="SAM" id="MobiDB-lite"/>
    </source>
</evidence>
<dbReference type="SUPFAM" id="SSF103473">
    <property type="entry name" value="MFS general substrate transporter"/>
    <property type="match status" value="1"/>
</dbReference>
<dbReference type="EMBL" id="UINC01010835">
    <property type="protein sequence ID" value="SVA48050.1"/>
    <property type="molecule type" value="Genomic_DNA"/>
</dbReference>
<feature type="region of interest" description="Disordered" evidence="1">
    <location>
        <begin position="1"/>
        <end position="25"/>
    </location>
</feature>
<dbReference type="AlphaFoldDB" id="A0A381W667"/>
<name>A0A381W667_9ZZZZ</name>
<keyword evidence="2" id="KW-1133">Transmembrane helix</keyword>
<evidence type="ECO:0000313" key="3">
    <source>
        <dbReference type="EMBL" id="SVA48050.1"/>
    </source>
</evidence>
<protein>
    <recommendedName>
        <fullName evidence="4">Major facilitator superfamily (MFS) profile domain-containing protein</fullName>
    </recommendedName>
</protein>
<accession>A0A381W667</accession>
<proteinExistence type="predicted"/>